<dbReference type="Proteomes" id="UP001501705">
    <property type="component" value="Unassembled WGS sequence"/>
</dbReference>
<keyword evidence="4" id="KW-1185">Reference proteome</keyword>
<organism evidence="3 4">
    <name type="scientific">Kribbella hippodromi</name>
    <dbReference type="NCBI Taxonomy" id="434347"/>
    <lineage>
        <taxon>Bacteria</taxon>
        <taxon>Bacillati</taxon>
        <taxon>Actinomycetota</taxon>
        <taxon>Actinomycetes</taxon>
        <taxon>Propionibacteriales</taxon>
        <taxon>Kribbellaceae</taxon>
        <taxon>Kribbella</taxon>
    </lineage>
</organism>
<keyword evidence="2" id="KW-0472">Membrane</keyword>
<gene>
    <name evidence="3" type="ORF">GCM10009804_75220</name>
</gene>
<feature type="compositionally biased region" description="Gly residues" evidence="1">
    <location>
        <begin position="139"/>
        <end position="167"/>
    </location>
</feature>
<evidence type="ECO:0000313" key="3">
    <source>
        <dbReference type="EMBL" id="GAA1608381.1"/>
    </source>
</evidence>
<keyword evidence="2" id="KW-0812">Transmembrane</keyword>
<feature type="region of interest" description="Disordered" evidence="1">
    <location>
        <begin position="81"/>
        <end position="167"/>
    </location>
</feature>
<proteinExistence type="predicted"/>
<sequence>MRLVDEMDGMLRRAGARWRGDQAGRPELGAAGIARAGRKGRRWVPVVAAASVAVVAAGVLVVLPNHRTGVNDAAASVVEGAPGLDHGQGAPGLDHGQGAPGVEHGLSGAGPARVSNPAAPDAYGLSAGAGGPAAEPSAGAGGPADGTSAGAGGPAGERGVGVGGPVGGSGVGVGGPGLGGVGNGGLLVKVGDRVRVSGRVIGVPGKVPVYCAPLAVPAVGYAVGQEPAPSCPAEFAVALNGADLDRITGITTIKGVRTGSATFTGIWRGGSIDVREQSAMVVPKPDALPALPCAAPAGGWQPKASNVSSPVVTGFLAAHADQAYGPVTYYPYGTSRGAPVVIMVGVAHGDLGAFRAAFEKVYSGNLCVTPVLMSRADDERVSNALASTVNAKGLGIYASAGAGMTGGPATVSMLAYTERVKAALTPIGLNLIQANPQIKPAR</sequence>
<keyword evidence="2" id="KW-1133">Transmembrane helix</keyword>
<comment type="caution">
    <text evidence="3">The sequence shown here is derived from an EMBL/GenBank/DDBJ whole genome shotgun (WGS) entry which is preliminary data.</text>
</comment>
<evidence type="ECO:0000256" key="2">
    <source>
        <dbReference type="SAM" id="Phobius"/>
    </source>
</evidence>
<protein>
    <submittedName>
        <fullName evidence="3">Uncharacterized protein</fullName>
    </submittedName>
</protein>
<reference evidence="3 4" key="1">
    <citation type="journal article" date="2019" name="Int. J. Syst. Evol. Microbiol.">
        <title>The Global Catalogue of Microorganisms (GCM) 10K type strain sequencing project: providing services to taxonomists for standard genome sequencing and annotation.</title>
        <authorList>
            <consortium name="The Broad Institute Genomics Platform"/>
            <consortium name="The Broad Institute Genome Sequencing Center for Infectious Disease"/>
            <person name="Wu L."/>
            <person name="Ma J."/>
        </authorList>
    </citation>
    <scope>NUCLEOTIDE SEQUENCE [LARGE SCALE GENOMIC DNA]</scope>
    <source>
        <strain evidence="3 4">JCM 15572</strain>
    </source>
</reference>
<feature type="transmembrane region" description="Helical" evidence="2">
    <location>
        <begin position="43"/>
        <end position="63"/>
    </location>
</feature>
<name>A0ABN2EL57_9ACTN</name>
<evidence type="ECO:0000313" key="4">
    <source>
        <dbReference type="Proteomes" id="UP001501705"/>
    </source>
</evidence>
<accession>A0ABN2EL57</accession>
<feature type="compositionally biased region" description="Low complexity" evidence="1">
    <location>
        <begin position="122"/>
        <end position="138"/>
    </location>
</feature>
<dbReference type="EMBL" id="BAAAPH010000047">
    <property type="protein sequence ID" value="GAA1608381.1"/>
    <property type="molecule type" value="Genomic_DNA"/>
</dbReference>
<evidence type="ECO:0000256" key="1">
    <source>
        <dbReference type="SAM" id="MobiDB-lite"/>
    </source>
</evidence>